<dbReference type="AlphaFoldDB" id="A0A183PB57"/>
<accession>A0A183PB57</accession>
<organism evidence="1 2">
    <name type="scientific">Schistosoma mattheei</name>
    <dbReference type="NCBI Taxonomy" id="31246"/>
    <lineage>
        <taxon>Eukaryota</taxon>
        <taxon>Metazoa</taxon>
        <taxon>Spiralia</taxon>
        <taxon>Lophotrochozoa</taxon>
        <taxon>Platyhelminthes</taxon>
        <taxon>Trematoda</taxon>
        <taxon>Digenea</taxon>
        <taxon>Strigeidida</taxon>
        <taxon>Schistosomatoidea</taxon>
        <taxon>Schistosomatidae</taxon>
        <taxon>Schistosoma</taxon>
    </lineage>
</organism>
<evidence type="ECO:0000313" key="2">
    <source>
        <dbReference type="Proteomes" id="UP000269396"/>
    </source>
</evidence>
<protein>
    <submittedName>
        <fullName evidence="1">Uncharacterized protein</fullName>
    </submittedName>
</protein>
<sequence length="100" mass="10980">MFFSCKYAALAFPIHAFTSASDPPCSSVMLPRYANVFTSSKASPSSVSQLVHAVLYWRILHFSLCVLRTPVVEAAATLVVFSWICCCKCAIEEPDRPTTS</sequence>
<name>A0A183PB57_9TREM</name>
<dbReference type="EMBL" id="UZAL01031613">
    <property type="protein sequence ID" value="VDP58622.1"/>
    <property type="molecule type" value="Genomic_DNA"/>
</dbReference>
<evidence type="ECO:0000313" key="1">
    <source>
        <dbReference type="EMBL" id="VDP58622.1"/>
    </source>
</evidence>
<dbReference type="Proteomes" id="UP000269396">
    <property type="component" value="Unassembled WGS sequence"/>
</dbReference>
<reference evidence="1 2" key="1">
    <citation type="submission" date="2018-11" db="EMBL/GenBank/DDBJ databases">
        <authorList>
            <consortium name="Pathogen Informatics"/>
        </authorList>
    </citation>
    <scope>NUCLEOTIDE SEQUENCE [LARGE SCALE GENOMIC DNA]</scope>
    <source>
        <strain>Denwood</strain>
        <strain evidence="2">Zambia</strain>
    </source>
</reference>
<keyword evidence="2" id="KW-1185">Reference proteome</keyword>
<gene>
    <name evidence="1" type="ORF">SMTD_LOCUS11593</name>
</gene>
<proteinExistence type="predicted"/>